<dbReference type="Gene3D" id="3.40.462.20">
    <property type="match status" value="1"/>
</dbReference>
<dbReference type="PROSITE" id="PS51387">
    <property type="entry name" value="FAD_PCMH"/>
    <property type="match status" value="1"/>
</dbReference>
<dbReference type="Gene3D" id="3.30.465.10">
    <property type="match status" value="1"/>
</dbReference>
<keyword evidence="3" id="KW-0285">Flavoprotein</keyword>
<dbReference type="InterPro" id="IPR006094">
    <property type="entry name" value="Oxid_FAD_bind_N"/>
</dbReference>
<dbReference type="SUPFAM" id="SSF55103">
    <property type="entry name" value="FAD-linked oxidases, C-terminal domain"/>
    <property type="match status" value="1"/>
</dbReference>
<comment type="cofactor">
    <cofactor evidence="1">
        <name>FAD</name>
        <dbReference type="ChEBI" id="CHEBI:57692"/>
    </cofactor>
</comment>
<dbReference type="InterPro" id="IPR012951">
    <property type="entry name" value="BBE"/>
</dbReference>
<evidence type="ECO:0000256" key="3">
    <source>
        <dbReference type="ARBA" id="ARBA00022630"/>
    </source>
</evidence>
<comment type="similarity">
    <text evidence="2">Belongs to the oxygen-dependent FAD-linked oxidoreductase family.</text>
</comment>
<keyword evidence="5" id="KW-0560">Oxidoreductase</keyword>
<keyword evidence="8" id="KW-1185">Reference proteome</keyword>
<evidence type="ECO:0000259" key="6">
    <source>
        <dbReference type="PROSITE" id="PS51387"/>
    </source>
</evidence>
<organism evidence="7 8">
    <name type="scientific">Aspergillus lucknowensis</name>
    <dbReference type="NCBI Taxonomy" id="176173"/>
    <lineage>
        <taxon>Eukaryota</taxon>
        <taxon>Fungi</taxon>
        <taxon>Dikarya</taxon>
        <taxon>Ascomycota</taxon>
        <taxon>Pezizomycotina</taxon>
        <taxon>Eurotiomycetes</taxon>
        <taxon>Eurotiomycetidae</taxon>
        <taxon>Eurotiales</taxon>
        <taxon>Aspergillaceae</taxon>
        <taxon>Aspergillus</taxon>
        <taxon>Aspergillus subgen. Nidulantes</taxon>
    </lineage>
</organism>
<dbReference type="Proteomes" id="UP001610432">
    <property type="component" value="Unassembled WGS sequence"/>
</dbReference>
<gene>
    <name evidence="7" type="ORF">BJX67DRAFT_310743</name>
</gene>
<proteinExistence type="inferred from homology"/>
<evidence type="ECO:0000256" key="4">
    <source>
        <dbReference type="ARBA" id="ARBA00022827"/>
    </source>
</evidence>
<dbReference type="GeneID" id="98142222"/>
<dbReference type="InterPro" id="IPR036318">
    <property type="entry name" value="FAD-bd_PCMH-like_sf"/>
</dbReference>
<dbReference type="RefSeq" id="XP_070881214.1">
    <property type="nucleotide sequence ID" value="XM_071027150.1"/>
</dbReference>
<dbReference type="InterPro" id="IPR016169">
    <property type="entry name" value="FAD-bd_PCMH_sub2"/>
</dbReference>
<evidence type="ECO:0000256" key="1">
    <source>
        <dbReference type="ARBA" id="ARBA00001974"/>
    </source>
</evidence>
<accession>A0ABR4LCI5</accession>
<reference evidence="7 8" key="1">
    <citation type="submission" date="2024-07" db="EMBL/GenBank/DDBJ databases">
        <title>Section-level genome sequencing and comparative genomics of Aspergillus sections Usti and Cavernicolus.</title>
        <authorList>
            <consortium name="Lawrence Berkeley National Laboratory"/>
            <person name="Nybo J.L."/>
            <person name="Vesth T.C."/>
            <person name="Theobald S."/>
            <person name="Frisvad J.C."/>
            <person name="Larsen T.O."/>
            <person name="Kjaerboelling I."/>
            <person name="Rothschild-Mancinelli K."/>
            <person name="Lyhne E.K."/>
            <person name="Kogle M.E."/>
            <person name="Barry K."/>
            <person name="Clum A."/>
            <person name="Na H."/>
            <person name="Ledsgaard L."/>
            <person name="Lin J."/>
            <person name="Lipzen A."/>
            <person name="Kuo A."/>
            <person name="Riley R."/>
            <person name="Mondo S."/>
            <person name="Labutti K."/>
            <person name="Haridas S."/>
            <person name="Pangalinan J."/>
            <person name="Salamov A.A."/>
            <person name="Simmons B.A."/>
            <person name="Magnuson J.K."/>
            <person name="Chen J."/>
            <person name="Drula E."/>
            <person name="Henrissat B."/>
            <person name="Wiebenga A."/>
            <person name="Lubbers R.J."/>
            <person name="Gomes A.C."/>
            <person name="Macurrencykelacurrency M.R."/>
            <person name="Stajich J."/>
            <person name="Grigoriev I.V."/>
            <person name="Mortensen U.H."/>
            <person name="De Vries R.P."/>
            <person name="Baker S.E."/>
            <person name="Andersen M.R."/>
        </authorList>
    </citation>
    <scope>NUCLEOTIDE SEQUENCE [LARGE SCALE GENOMIC DNA]</scope>
    <source>
        <strain evidence="7 8">CBS 449.75</strain>
    </source>
</reference>
<evidence type="ECO:0000256" key="5">
    <source>
        <dbReference type="ARBA" id="ARBA00023002"/>
    </source>
</evidence>
<dbReference type="Pfam" id="PF08031">
    <property type="entry name" value="BBE"/>
    <property type="match status" value="1"/>
</dbReference>
<comment type="caution">
    <text evidence="7">The sequence shown here is derived from an EMBL/GenBank/DDBJ whole genome shotgun (WGS) entry which is preliminary data.</text>
</comment>
<name>A0ABR4LCI5_9EURO</name>
<keyword evidence="4" id="KW-0274">FAD</keyword>
<dbReference type="EMBL" id="JBFXLQ010000071">
    <property type="protein sequence ID" value="KAL2862235.1"/>
    <property type="molecule type" value="Genomic_DNA"/>
</dbReference>
<evidence type="ECO:0000313" key="8">
    <source>
        <dbReference type="Proteomes" id="UP001610432"/>
    </source>
</evidence>
<dbReference type="Gene3D" id="3.30.43.10">
    <property type="entry name" value="Uridine Diphospho-n-acetylenolpyruvylglucosamine Reductase, domain 2"/>
    <property type="match status" value="1"/>
</dbReference>
<feature type="domain" description="FAD-binding PCMH-type" evidence="6">
    <location>
        <begin position="38"/>
        <end position="212"/>
    </location>
</feature>
<dbReference type="InterPro" id="IPR050416">
    <property type="entry name" value="FAD-linked_Oxidoreductase"/>
</dbReference>
<dbReference type="PANTHER" id="PTHR42973">
    <property type="entry name" value="BINDING OXIDOREDUCTASE, PUTATIVE (AFU_ORTHOLOGUE AFUA_1G17690)-RELATED"/>
    <property type="match status" value="1"/>
</dbReference>
<dbReference type="PANTHER" id="PTHR42973:SF39">
    <property type="entry name" value="FAD-BINDING PCMH-TYPE DOMAIN-CONTAINING PROTEIN"/>
    <property type="match status" value="1"/>
</dbReference>
<dbReference type="Pfam" id="PF01565">
    <property type="entry name" value="FAD_binding_4"/>
    <property type="match status" value="1"/>
</dbReference>
<protein>
    <recommendedName>
        <fullName evidence="6">FAD-binding PCMH-type domain-containing protein</fullName>
    </recommendedName>
</protein>
<dbReference type="SUPFAM" id="SSF56176">
    <property type="entry name" value="FAD-binding/transporter-associated domain-like"/>
    <property type="match status" value="1"/>
</dbReference>
<sequence length="513" mass="55014">MPFLPFSNILSLREELDGTDADILTWGCDGYVESIKQWSETCDTYVGAIVRVTSTDQAAIVVRFATHHDIPFTARGGGLSTSGASTTHGGIVLDLSSLRAVHVDAAARVVTAQGGALWADIDVAAAQHGLAVVGSTLSHIGAAGATLGGGYGWLTGEYGLAIDNLLWARMVLADGSVVTASEKEHSDLFWAIRGAGQSFGVAVELGFRAHRQDQPVFAGTLVFSREKLPAIVEFANRFEAITDGRQGFWFGFTMLPSMAQSQSQSKLQSQSQCSILAVVFYNGPQPAAERFFAPLLSLPSVLNSTGMLPYDSLNDILSTVDTLGPRRSSLSKHTANIPYPVDPHIGPRKSLQGSNITLPLAADFVALIYDDFNSILRAYPQTQEESRLLFELLPHAQVSAVSNSATAFANRGPHYNVSALFEWADARLDARIRALQSDLVARIGSVAGIAAKPGYSVAEHGTGIYANYAGHGTPVRAIFGENLARLRALKEKYDPHNTFRKWHNLCASVDAPA</sequence>
<dbReference type="InterPro" id="IPR016166">
    <property type="entry name" value="FAD-bd_PCMH"/>
</dbReference>
<dbReference type="InterPro" id="IPR016167">
    <property type="entry name" value="FAD-bd_PCMH_sub1"/>
</dbReference>
<evidence type="ECO:0000313" key="7">
    <source>
        <dbReference type="EMBL" id="KAL2862235.1"/>
    </source>
</evidence>
<dbReference type="InterPro" id="IPR016164">
    <property type="entry name" value="FAD-linked_Oxase-like_C"/>
</dbReference>
<evidence type="ECO:0000256" key="2">
    <source>
        <dbReference type="ARBA" id="ARBA00005466"/>
    </source>
</evidence>